<gene>
    <name evidence="1" type="ORF">IE53DRAFT_371576</name>
</gene>
<proteinExistence type="predicted"/>
<sequence length="630" mass="69708">MDFKGHIPQSNLVPWTEVNKILHQKGSPFEIQNKCINGRTTKIWKNLPESVRDAWCSSAKEFSKRICIVAEGERFTYAQIQSEAILCSYWLSKEFGVRKGDRVSIVCRNCVEFVVAYYATHLLGAVPALVNAFLEGQQMYDCIRDVGSRVVIADYERWEKIKAAGKVEALFRPVSSTLDGFTHFDLEQQGISGLVVFPREKEGLVPKARRDWASGFGSGVRCWEELKSSYSSTCPSKPPSVKIYPEDIGSILFTSGTTGTPKGVFSTHRQFLSNAFSTGASTARSLLRRGLPLPPPSTDETAPRSILLIPLFHSTGIQSGLVPRCMKGSMICLLPKYTVDDAARMIQREKVDTVLGIGFMVRELCNSKHDLSTVIGWSHGGSSSAKELPFETQRKTPGAFVGQGYGLTEVNGAATGLAGDDYLERPTSAGIPGPVTEVMVVDVETGVEVPRGTPGELWIKGPQVACGYWNRPKATAEVFHPDGWFRSGDIAKMDEEGYIYILDRSKHIIVRGGENISGTEVENAVYEEARIIDCCAVPLPCPRLGERVAVVCVPRPEFQQGSERRPTREDVVRACSKVLPKQFVPEYVWIRDEPLERNANGKVDKSIVKRSVLEKANREGFSFDSRPSKL</sequence>
<reference evidence="1 2" key="1">
    <citation type="journal article" date="2018" name="Mol. Biol. Evol.">
        <title>Broad Genomic Sampling Reveals a Smut Pathogenic Ancestry of the Fungal Clade Ustilaginomycotina.</title>
        <authorList>
            <person name="Kijpornyongpan T."/>
            <person name="Mondo S.J."/>
            <person name="Barry K."/>
            <person name="Sandor L."/>
            <person name="Lee J."/>
            <person name="Lipzen A."/>
            <person name="Pangilinan J."/>
            <person name="LaButti K."/>
            <person name="Hainaut M."/>
            <person name="Henrissat B."/>
            <person name="Grigoriev I.V."/>
            <person name="Spatafora J.W."/>
            <person name="Aime M.C."/>
        </authorList>
    </citation>
    <scope>NUCLEOTIDE SEQUENCE [LARGE SCALE GENOMIC DNA]</scope>
    <source>
        <strain evidence="1 2">SA 807</strain>
    </source>
</reference>
<organism evidence="1 2">
    <name type="scientific">Violaceomyces palustris</name>
    <dbReference type="NCBI Taxonomy" id="1673888"/>
    <lineage>
        <taxon>Eukaryota</taxon>
        <taxon>Fungi</taxon>
        <taxon>Dikarya</taxon>
        <taxon>Basidiomycota</taxon>
        <taxon>Ustilaginomycotina</taxon>
        <taxon>Ustilaginomycetes</taxon>
        <taxon>Violaceomycetales</taxon>
        <taxon>Violaceomycetaceae</taxon>
        <taxon>Violaceomyces</taxon>
    </lineage>
</organism>
<dbReference type="Proteomes" id="UP000245626">
    <property type="component" value="Unassembled WGS sequence"/>
</dbReference>
<evidence type="ECO:0000313" key="2">
    <source>
        <dbReference type="Proteomes" id="UP000245626"/>
    </source>
</evidence>
<name>A0ACD0NNE9_9BASI</name>
<keyword evidence="2" id="KW-1185">Reference proteome</keyword>
<protein>
    <submittedName>
        <fullName evidence="1">Acetyl-CoA synthetase-like protein</fullName>
    </submittedName>
</protein>
<dbReference type="EMBL" id="KZ820476">
    <property type="protein sequence ID" value="PWN47289.1"/>
    <property type="molecule type" value="Genomic_DNA"/>
</dbReference>
<accession>A0ACD0NNE9</accession>
<evidence type="ECO:0000313" key="1">
    <source>
        <dbReference type="EMBL" id="PWN47289.1"/>
    </source>
</evidence>